<keyword evidence="3" id="KW-1185">Reference proteome</keyword>
<sequence>MAFLQQLAMALSSSIRGGPGADSPGSRRHGAARPARVSILPGDPPANDASVEGSPRSFGSGGMGIGLSQYVMSQQSQSSSDTHASVSTLRHHCHQLQRNLSSVYKERRTQFDTALSQDSDDVLAIYSPAKGSTDKIMASVPARSLISPQHSSVIGSAAHRPTTLPNLGSTCYMSSCLLLLKGITSHILDSRQFEVHPIDTDKADILRSMQIPFMAFVGALHTNNTDRLLLKSILSALYKASKFPSGNQDVNHFYTDRLLPLLRAKKVDGLFDIRLAISRTWSGTKGDITYNCPLVIDEPCLTVNICSTMQEAIDDWAAARPHTYRPPVLEEELETAKAIHAVAVGRELNPSEIQAHVRDYPPIDGFTKTSLHRTTANPCPILVIKINRINHNSVGMVPDYSGLSTRMTLDTYPDGVYEQNDDKFERRDGWDDWKSYITDVERSTCSFMALYVDRASLLDSAPSKVSKAHLRDRAQDAMSHFLKKGLRRQNSIQQTISWGADAPAAQTCTLKSVFPSDAVPPSDVSPSSLLTYEGYVETRAKKKESLKTAVNKQVTAINLTKTPNMKCPIRRDIQHKKLFIMRFLATHIYKSEWIEDTKDEKVLFDRLTKIVHGCGVPPNEPKSSDCGRKTRSQTSPASKAKTPAPSIRIGARIESRAKDAKRPKHTIAKHSPPGHLKNLSRLAAKHTRATSANDSSLHGKVTYNVTTCDKTNGDKQMMSATTPDSPNRVVNAVTTNCEPSSCVKASDQDVYHSFDPNAPVSPAPDNPYSNERICVCNNFTRILKCQQCKPRKPCGKHELITCTNCEECFHKGCITSYGHDSANYVCMHCEAKAKQVCIPADYADITFTKGVRSKWHNKGERFGLSGKTPQSMKTLVEKCEAALDPTVSFVDSAMDNSERTWENVVQRYSRRNMDIPALRDLNVYKFVATCWNKGQDYVPMFFGFHDKATWPPAEPYSMWLLAIFKPWHKSHEETKHGFSSYSDAL</sequence>
<proteinExistence type="predicted"/>
<feature type="region of interest" description="Disordered" evidence="1">
    <location>
        <begin position="14"/>
        <end position="58"/>
    </location>
</feature>
<evidence type="ECO:0000256" key="1">
    <source>
        <dbReference type="SAM" id="MobiDB-lite"/>
    </source>
</evidence>
<organism evidence="2 3">
    <name type="scientific">Thalassiosira oceanica</name>
    <name type="common">Marine diatom</name>
    <dbReference type="NCBI Taxonomy" id="159749"/>
    <lineage>
        <taxon>Eukaryota</taxon>
        <taxon>Sar</taxon>
        <taxon>Stramenopiles</taxon>
        <taxon>Ochrophyta</taxon>
        <taxon>Bacillariophyta</taxon>
        <taxon>Coscinodiscophyceae</taxon>
        <taxon>Thalassiosirophycidae</taxon>
        <taxon>Thalassiosirales</taxon>
        <taxon>Thalassiosiraceae</taxon>
        <taxon>Thalassiosira</taxon>
    </lineage>
</organism>
<feature type="non-terminal residue" evidence="2">
    <location>
        <position position="985"/>
    </location>
</feature>
<feature type="compositionally biased region" description="Basic and acidic residues" evidence="1">
    <location>
        <begin position="651"/>
        <end position="660"/>
    </location>
</feature>
<protein>
    <recommendedName>
        <fullName evidence="4">USP domain-containing protein</fullName>
    </recommendedName>
</protein>
<evidence type="ECO:0000313" key="2">
    <source>
        <dbReference type="EMBL" id="EJK61001.1"/>
    </source>
</evidence>
<evidence type="ECO:0008006" key="4">
    <source>
        <dbReference type="Google" id="ProtNLM"/>
    </source>
</evidence>
<evidence type="ECO:0000313" key="3">
    <source>
        <dbReference type="Proteomes" id="UP000266841"/>
    </source>
</evidence>
<dbReference type="EMBL" id="AGNL01020502">
    <property type="protein sequence ID" value="EJK61001.1"/>
    <property type="molecule type" value="Genomic_DNA"/>
</dbReference>
<dbReference type="AlphaFoldDB" id="K0SJ08"/>
<name>K0SJ08_THAOC</name>
<feature type="region of interest" description="Disordered" evidence="1">
    <location>
        <begin position="615"/>
        <end position="677"/>
    </location>
</feature>
<gene>
    <name evidence="2" type="ORF">THAOC_18574</name>
</gene>
<comment type="caution">
    <text evidence="2">The sequence shown here is derived from an EMBL/GenBank/DDBJ whole genome shotgun (WGS) entry which is preliminary data.</text>
</comment>
<dbReference type="Proteomes" id="UP000266841">
    <property type="component" value="Unassembled WGS sequence"/>
</dbReference>
<accession>K0SJ08</accession>
<reference evidence="2 3" key="1">
    <citation type="journal article" date="2012" name="Genome Biol.">
        <title>Genome and low-iron response of an oceanic diatom adapted to chronic iron limitation.</title>
        <authorList>
            <person name="Lommer M."/>
            <person name="Specht M."/>
            <person name="Roy A.S."/>
            <person name="Kraemer L."/>
            <person name="Andreson R."/>
            <person name="Gutowska M.A."/>
            <person name="Wolf J."/>
            <person name="Bergner S.V."/>
            <person name="Schilhabel M.B."/>
            <person name="Klostermeier U.C."/>
            <person name="Beiko R.G."/>
            <person name="Rosenstiel P."/>
            <person name="Hippler M."/>
            <person name="Laroche J."/>
        </authorList>
    </citation>
    <scope>NUCLEOTIDE SEQUENCE [LARGE SCALE GENOMIC DNA]</scope>
    <source>
        <strain evidence="2 3">CCMP1005</strain>
    </source>
</reference>